<dbReference type="GO" id="GO:0005694">
    <property type="term" value="C:chromosome"/>
    <property type="evidence" value="ECO:0007669"/>
    <property type="project" value="TreeGrafter"/>
</dbReference>
<dbReference type="InterPro" id="IPR027417">
    <property type="entry name" value="P-loop_NTPase"/>
</dbReference>
<evidence type="ECO:0000313" key="6">
    <source>
        <dbReference type="EMBL" id="KAE8334182.1"/>
    </source>
</evidence>
<proteinExistence type="inferred from homology"/>
<comment type="catalytic activity">
    <reaction evidence="2">
        <text>Couples ATP hydrolysis with the unwinding of duplex DNA by translocating in the 3'-5' direction.</text>
        <dbReference type="EC" id="5.6.2.4"/>
    </reaction>
</comment>
<feature type="compositionally biased region" description="Polar residues" evidence="4">
    <location>
        <begin position="233"/>
        <end position="248"/>
    </location>
</feature>
<dbReference type="OrthoDB" id="4502122at2759"/>
<dbReference type="PROSITE" id="PS51194">
    <property type="entry name" value="HELICASE_CTER"/>
    <property type="match status" value="1"/>
</dbReference>
<dbReference type="Proteomes" id="UP000325558">
    <property type="component" value="Unassembled WGS sequence"/>
</dbReference>
<dbReference type="EMBL" id="ML737351">
    <property type="protein sequence ID" value="KAE8334182.1"/>
    <property type="molecule type" value="Genomic_DNA"/>
</dbReference>
<dbReference type="Pfam" id="PF00271">
    <property type="entry name" value="Helicase_C"/>
    <property type="match status" value="1"/>
</dbReference>
<dbReference type="SMART" id="SM00490">
    <property type="entry name" value="HELICc"/>
    <property type="match status" value="1"/>
</dbReference>
<dbReference type="SUPFAM" id="SSF52540">
    <property type="entry name" value="P-loop containing nucleoside triphosphate hydrolases"/>
    <property type="match status" value="1"/>
</dbReference>
<dbReference type="AlphaFoldDB" id="A0A5N6XML3"/>
<dbReference type="InterPro" id="IPR001650">
    <property type="entry name" value="Helicase_C-like"/>
</dbReference>
<protein>
    <recommendedName>
        <fullName evidence="3">DNA 3'-5' helicase</fullName>
        <ecNumber evidence="3">5.6.2.4</ecNumber>
    </recommendedName>
</protein>
<comment type="similarity">
    <text evidence="1">Belongs to the helicase family. RecQ subfamily.</text>
</comment>
<accession>A0A5N6XML3</accession>
<feature type="compositionally biased region" description="Basic and acidic residues" evidence="4">
    <location>
        <begin position="252"/>
        <end position="261"/>
    </location>
</feature>
<dbReference type="PANTHER" id="PTHR13710">
    <property type="entry name" value="DNA HELICASE RECQ FAMILY MEMBER"/>
    <property type="match status" value="1"/>
</dbReference>
<name>A0A5N6XML3_9EURO</name>
<evidence type="ECO:0000256" key="2">
    <source>
        <dbReference type="ARBA" id="ARBA00034617"/>
    </source>
</evidence>
<dbReference type="Gene3D" id="3.40.50.300">
    <property type="entry name" value="P-loop containing nucleotide triphosphate hydrolases"/>
    <property type="match status" value="1"/>
</dbReference>
<sequence length="468" mass="53239">MVLLTATLPPTLEETLFQRMEYQPDQVRMFRDRTSRANVAYRMWRPPGGLMWFTSAPVLAFIRERIRRAGPGKVIIYANAVRQVVELARELACEAYYSQQLDKPSILQRFVQGQTPVIAATSALGMGVDIPDIRCVIHVGMPRTLLDYAQESGRAGRDGQPSEAIIIQPGWVVEGDDGVQDYMDVVPGVGCRRSVLDQYLDGAVDGYERRCCRDEDPAEMLCDGCDPDWPSTVGINHSELSSDWNDSNPHPRAPDDSRDPPGDQPVGPAAPSIPMAERQRQRVQGQRQAAPDVRQRMQDADQWLDEELVERDAPQWQRTCYVCTLQGHAWNEHDLYSCRGPASQAARAWMLWMRSPKVRYDPYCACWGCGMPQSMCPQWETGDWEQCVYRDVMIPMMAAMLYGPWASPVQPLWARRLQGFGVDWRDLAQVKGFFGQATAGAKGQHSQLFASFYWLRRIYIELEQRQRD</sequence>
<dbReference type="GO" id="GO:0000724">
    <property type="term" value="P:double-strand break repair via homologous recombination"/>
    <property type="evidence" value="ECO:0007669"/>
    <property type="project" value="TreeGrafter"/>
</dbReference>
<evidence type="ECO:0000256" key="4">
    <source>
        <dbReference type="SAM" id="MobiDB-lite"/>
    </source>
</evidence>
<evidence type="ECO:0000256" key="1">
    <source>
        <dbReference type="ARBA" id="ARBA00005446"/>
    </source>
</evidence>
<feature type="domain" description="Helicase C-terminal" evidence="5">
    <location>
        <begin position="54"/>
        <end position="208"/>
    </location>
</feature>
<dbReference type="GO" id="GO:0009378">
    <property type="term" value="F:four-way junction helicase activity"/>
    <property type="evidence" value="ECO:0007669"/>
    <property type="project" value="TreeGrafter"/>
</dbReference>
<feature type="region of interest" description="Disordered" evidence="4">
    <location>
        <begin position="233"/>
        <end position="294"/>
    </location>
</feature>
<dbReference type="GO" id="GO:0005737">
    <property type="term" value="C:cytoplasm"/>
    <property type="evidence" value="ECO:0007669"/>
    <property type="project" value="TreeGrafter"/>
</dbReference>
<evidence type="ECO:0000256" key="3">
    <source>
        <dbReference type="ARBA" id="ARBA00034808"/>
    </source>
</evidence>
<dbReference type="GO" id="GO:0043138">
    <property type="term" value="F:3'-5' DNA helicase activity"/>
    <property type="evidence" value="ECO:0007669"/>
    <property type="project" value="UniProtKB-EC"/>
</dbReference>
<gene>
    <name evidence="6" type="ORF">BDV24DRAFT_170458</name>
</gene>
<evidence type="ECO:0000259" key="5">
    <source>
        <dbReference type="PROSITE" id="PS51194"/>
    </source>
</evidence>
<dbReference type="PANTHER" id="PTHR13710:SF154">
    <property type="entry name" value="RECQ HELICASE, PUTATIVE (AFU_ORTHOLOGUE AFUA_6G14720)-RELATED"/>
    <property type="match status" value="1"/>
</dbReference>
<dbReference type="EC" id="5.6.2.4" evidence="3"/>
<reference evidence="6" key="1">
    <citation type="submission" date="2019-04" db="EMBL/GenBank/DDBJ databases">
        <title>Friends and foes A comparative genomics study of 23 Aspergillus species from section Flavi.</title>
        <authorList>
            <consortium name="DOE Joint Genome Institute"/>
            <person name="Kjaerbolling I."/>
            <person name="Vesth T."/>
            <person name="Frisvad J.C."/>
            <person name="Nybo J.L."/>
            <person name="Theobald S."/>
            <person name="Kildgaard S."/>
            <person name="Isbrandt T."/>
            <person name="Kuo A."/>
            <person name="Sato A."/>
            <person name="Lyhne E.K."/>
            <person name="Kogle M.E."/>
            <person name="Wiebenga A."/>
            <person name="Kun R.S."/>
            <person name="Lubbers R.J."/>
            <person name="Makela M.R."/>
            <person name="Barry K."/>
            <person name="Chovatia M."/>
            <person name="Clum A."/>
            <person name="Daum C."/>
            <person name="Haridas S."/>
            <person name="He G."/>
            <person name="LaButti K."/>
            <person name="Lipzen A."/>
            <person name="Mondo S."/>
            <person name="Riley R."/>
            <person name="Salamov A."/>
            <person name="Simmons B.A."/>
            <person name="Magnuson J.K."/>
            <person name="Henrissat B."/>
            <person name="Mortensen U.H."/>
            <person name="Larsen T.O."/>
            <person name="Devries R.P."/>
            <person name="Grigoriev I.V."/>
            <person name="Machida M."/>
            <person name="Baker S.E."/>
            <person name="Andersen M.R."/>
        </authorList>
    </citation>
    <scope>NUCLEOTIDE SEQUENCE</scope>
    <source>
        <strain evidence="6">CBS 117612</strain>
    </source>
</reference>
<organism evidence="6">
    <name type="scientific">Aspergillus arachidicola</name>
    <dbReference type="NCBI Taxonomy" id="656916"/>
    <lineage>
        <taxon>Eukaryota</taxon>
        <taxon>Fungi</taxon>
        <taxon>Dikarya</taxon>
        <taxon>Ascomycota</taxon>
        <taxon>Pezizomycotina</taxon>
        <taxon>Eurotiomycetes</taxon>
        <taxon>Eurotiomycetidae</taxon>
        <taxon>Eurotiales</taxon>
        <taxon>Aspergillaceae</taxon>
        <taxon>Aspergillus</taxon>
        <taxon>Aspergillus subgen. Circumdati</taxon>
    </lineage>
</organism>